<evidence type="ECO:0000313" key="1">
    <source>
        <dbReference type="EMBL" id="KAK4101824.1"/>
    </source>
</evidence>
<name>A0AAN6Q3Z5_9PEZI</name>
<keyword evidence="2" id="KW-1185">Reference proteome</keyword>
<protein>
    <submittedName>
        <fullName evidence="1">Uncharacterized protein</fullName>
    </submittedName>
</protein>
<gene>
    <name evidence="1" type="ORF">N658DRAFT_495759</name>
</gene>
<dbReference type="EMBL" id="MU863633">
    <property type="protein sequence ID" value="KAK4101824.1"/>
    <property type="molecule type" value="Genomic_DNA"/>
</dbReference>
<evidence type="ECO:0000313" key="2">
    <source>
        <dbReference type="Proteomes" id="UP001305647"/>
    </source>
</evidence>
<reference evidence="1" key="1">
    <citation type="journal article" date="2023" name="Mol. Phylogenet. Evol.">
        <title>Genome-scale phylogeny and comparative genomics of the fungal order Sordariales.</title>
        <authorList>
            <person name="Hensen N."/>
            <person name="Bonometti L."/>
            <person name="Westerberg I."/>
            <person name="Brannstrom I.O."/>
            <person name="Guillou S."/>
            <person name="Cros-Aarteil S."/>
            <person name="Calhoun S."/>
            <person name="Haridas S."/>
            <person name="Kuo A."/>
            <person name="Mondo S."/>
            <person name="Pangilinan J."/>
            <person name="Riley R."/>
            <person name="LaButti K."/>
            <person name="Andreopoulos B."/>
            <person name="Lipzen A."/>
            <person name="Chen C."/>
            <person name="Yan M."/>
            <person name="Daum C."/>
            <person name="Ng V."/>
            <person name="Clum A."/>
            <person name="Steindorff A."/>
            <person name="Ohm R.A."/>
            <person name="Martin F."/>
            <person name="Silar P."/>
            <person name="Natvig D.O."/>
            <person name="Lalanne C."/>
            <person name="Gautier V."/>
            <person name="Ament-Velasquez S.L."/>
            <person name="Kruys A."/>
            <person name="Hutchinson M.I."/>
            <person name="Powell A.J."/>
            <person name="Barry K."/>
            <person name="Miller A.N."/>
            <person name="Grigoriev I.V."/>
            <person name="Debuchy R."/>
            <person name="Gladieux P."/>
            <person name="Hiltunen Thoren M."/>
            <person name="Johannesson H."/>
        </authorList>
    </citation>
    <scope>NUCLEOTIDE SEQUENCE</scope>
    <source>
        <strain evidence="1">CBS 757.83</strain>
    </source>
</reference>
<sequence>MSLPGLLRGVFAVAAGMILPTKGPGKLPLLPSDIRHWPSIGNTKAPQGRQLNLNGNFFGRRDLGPFGAKLHLSLYEWSGGMVS</sequence>
<proteinExistence type="predicted"/>
<accession>A0AAN6Q3Z5</accession>
<dbReference type="Proteomes" id="UP001305647">
    <property type="component" value="Unassembled WGS sequence"/>
</dbReference>
<reference evidence="1" key="2">
    <citation type="submission" date="2023-05" db="EMBL/GenBank/DDBJ databases">
        <authorList>
            <consortium name="Lawrence Berkeley National Laboratory"/>
            <person name="Steindorff A."/>
            <person name="Hensen N."/>
            <person name="Bonometti L."/>
            <person name="Westerberg I."/>
            <person name="Brannstrom I.O."/>
            <person name="Guillou S."/>
            <person name="Cros-Aarteil S."/>
            <person name="Calhoun S."/>
            <person name="Haridas S."/>
            <person name="Kuo A."/>
            <person name="Mondo S."/>
            <person name="Pangilinan J."/>
            <person name="Riley R."/>
            <person name="Labutti K."/>
            <person name="Andreopoulos B."/>
            <person name="Lipzen A."/>
            <person name="Chen C."/>
            <person name="Yanf M."/>
            <person name="Daum C."/>
            <person name="Ng V."/>
            <person name="Clum A."/>
            <person name="Ohm R."/>
            <person name="Martin F."/>
            <person name="Silar P."/>
            <person name="Natvig D."/>
            <person name="Lalanne C."/>
            <person name="Gautier V."/>
            <person name="Ament-Velasquez S.L."/>
            <person name="Kruys A."/>
            <person name="Hutchinson M.I."/>
            <person name="Powell A.J."/>
            <person name="Barry K."/>
            <person name="Miller A.N."/>
            <person name="Grigoriev I.V."/>
            <person name="Debuchy R."/>
            <person name="Gladieux P."/>
            <person name="Thoren M.H."/>
            <person name="Johannesson H."/>
        </authorList>
    </citation>
    <scope>NUCLEOTIDE SEQUENCE</scope>
    <source>
        <strain evidence="1">CBS 757.83</strain>
    </source>
</reference>
<organism evidence="1 2">
    <name type="scientific">Parathielavia hyrcaniae</name>
    <dbReference type="NCBI Taxonomy" id="113614"/>
    <lineage>
        <taxon>Eukaryota</taxon>
        <taxon>Fungi</taxon>
        <taxon>Dikarya</taxon>
        <taxon>Ascomycota</taxon>
        <taxon>Pezizomycotina</taxon>
        <taxon>Sordariomycetes</taxon>
        <taxon>Sordariomycetidae</taxon>
        <taxon>Sordariales</taxon>
        <taxon>Chaetomiaceae</taxon>
        <taxon>Parathielavia</taxon>
    </lineage>
</organism>
<comment type="caution">
    <text evidence="1">The sequence shown here is derived from an EMBL/GenBank/DDBJ whole genome shotgun (WGS) entry which is preliminary data.</text>
</comment>
<dbReference type="AlphaFoldDB" id="A0AAN6Q3Z5"/>